<evidence type="ECO:0000256" key="6">
    <source>
        <dbReference type="SAM" id="MobiDB-lite"/>
    </source>
</evidence>
<feature type="compositionally biased region" description="Low complexity" evidence="6">
    <location>
        <begin position="2613"/>
        <end position="2628"/>
    </location>
</feature>
<keyword evidence="2" id="KW-0217">Developmental protein</keyword>
<feature type="coiled-coil region" evidence="5">
    <location>
        <begin position="2736"/>
        <end position="2763"/>
    </location>
</feature>
<evidence type="ECO:0000256" key="2">
    <source>
        <dbReference type="ARBA" id="ARBA00022473"/>
    </source>
</evidence>
<feature type="compositionally biased region" description="Low complexity" evidence="6">
    <location>
        <begin position="1983"/>
        <end position="2011"/>
    </location>
</feature>
<keyword evidence="5" id="KW-0175">Coiled coil</keyword>
<sequence>MEEKVSTELKQCELKQEIARRTMNDLQEKASSVLLLCLQWKEVENHFDSIRGLIEVEREEVERKERVVNEREKEVGVKEKRVEELVKEVKLKDEDFKESRRELELKEMEFGVKVRERYDEVELKEKKVEGEFREVALREKRAEKRFIEAEVKERRAGELFKEVRVKDEEFREWRKGLDLKEKEIELKGREVEERFKEIELMKKNVGDGREEIELNRRKLEEGFRELELKSREFEERIKGVELKEKELEEQGREVVLDGKQIEEREIKDFESKEKQLVAACNARVKRVEELVKEVKLKDEDFKEWRRALELKEMEFGVKVRERYDEVELKEKKVEGESREVALREKSVEKRFIEVEVKERRVGELFKEVGVKDEAFREWRKELELKQKEIELKGREVEERIKEIELMEKDVGDGREEIELNRRKLEAGFRELELKSREVEVRFKEIELMEKNVADRSEEIELNRRKLEEGFRELELRSREVEERIKGVELKEKEFEEQRREVVLKGKQIEEVELKEKKLEERLRHVELENKKCTERIKEFESKEKQLVEASEARVKLEPVDHSMDANLRFSVKMDGKALQIFLNERCTHIDKMKNEVFVALGLSKDDVEFKEAVVRRSCNLLLEQLMKISPPIKPHVRKEAMRLAFNWMTKMRVDDQQYLEVLGFFNLLAAYGLGSAFDSDELISRFVTIARNRMTLEFLRFLGLADKIPGKFLMLEVDGESVPPGPLLRDYLNGSKIEARRIRRSSESVEAQIEATNKRLAVLMVVLKCVEDYKLESEFSPDRLRQQIKDVERQHLNRNTKLSNLGCNSQPPNLSEKKCLAPRVASSSPVLASNSVSATKPALKSMAAAAAVLVTVTSPSPTAASIASPFGVTSRAPMAPSVNPVAPIAVASTSTTAASTATSTVFTSPSSTTASITAFTSRSTVACPSSTSASPPALIPKTEPQCQGGNKRSLLQYKDCDKCPQEQHQGRNKRHRSAHSVPLPHQATKLPPNFQSNSRPSLFHSLTHSSVERNRNSLRFRFHFHQKLRQIASLQGRSTGREREKETEAKEKEFEERCREFIEVRDAEVEEHFKEIEFTKKGLEERCREFELKEKEFEERCEEMKFVEEIEVKGKRIEERRNEVEERQELVKKKFVEIKLKEKQVDERCREVELESRKFVEEVGLKEKQLDKRRKEIEVESKRIFEELELKEKEFEERCKKVELENKKFVEQFEFKEKRLSEGRREVAWAKMKFGEQLKQRELEERRLEDRALEIELEKKRNKEFLEELELKQKQAEQQRKEVDLEIMKNKKFIEEEFELERKKFIEKLELKEKEFDEKREEVELERKKFIEEFELKEKQFEKRREEVALERRKFIEEFELKEKQFDERREEVELEKKKFIEKLELKEKQFDEKREEFELERRKFIEQLEFKEKQFDERREEVELERKKLIEKLELKEKQFGERQEEVELERKKLIEKLELKEKQLEEQHKEVELKNEKNKKFFEELDLKEKQVEERCLVVELRNKKFAEELELKEKQLEEHYQVMELEKKKFEELSKKIELKEKHLEKQLKEVELGTKKVLERPKELELKEKQLLEQSKKLETEVKKFMDQSRELVLKERQLEERCRELDGKEIRLVDGGNTHVKIKAPNNFVVKNATDANLRPSVTMDGKALQIFLNKSRKYDEKTKNEVLTALGLSSDPANLVLDAMEGFYPPRMAFKGSVVKKSCNFLLEQLMALSPPIKSHVREAAKELAFDWRTKMRRGGKNYIEFFGFFRLLASYSLTSAFNANDLLNDLATVAQYGETPEFLRVLGLEDKASCTTVLVYEVAQLTCGFVQILINKKQYLDAVRFICAFELVKEFRPRPLLTLYLCDSKIAAKTIRKSNESVEARVMANEKRVADLRAVIKCIEDHKLESELPLSCSSQISILNEKKFSVPKSTSTTSTTPTAPTAPINVTTSSPTTACIASPAAAIRVTSPIPTPASTVGSIVNASPNPTPPITGPTLPITAPTSSTSVISPSPTTPLPSATIFESLSQQHCGDKHPQPQHQAADKRHRPQLQDGNKHPQPQHQYGKKHPHQQQQGGNKRPQIALSSEVPLRASSFAFANTNIVDSLQTPHQQPNHYFTNQGASYSNSSAGHYSFTGYQPINPQMDIIGFRELELRIRDVEERIKGVELKEKEFEEQRREVVLKGKQIEEVELKEKKLEERLRRVELENKTCTERIKEFESKEKQVVEACEAHVKLEPVDYSMDANLHFSVKMDGKALQIFLNEHCKHNDKMKNEVFIALGLSSDPAKLVLDAMEGFYPPRLRKDDVEFKEVVVKTSCNLLLEQLMKISPPIKPHVRKEAMRLAFNWMTKMRVDDQQYLEVLGFFNLLAAYGLGSAFDSDELISRLVIIARNRQTPEFLCLLGLADKIPGKLLMLELDGESVPPGPLLRDYLNGSKIEARRIRRRSKSVEAQIEATNKRVADLMVVLKCVEDYKLESEFSPNMLKQQIKDVERQHLNRNTNLSNLGCKSQPPNLSEKKRLAPKVASSSAVLASKSFSATKPALKSMAAASVATSAAPVTITSPSPTAASIASPVGVTSCAPMAPSVNPVAPIAVTSTSTTAASTATSTVVTSPSSTTASITAFTSQSTVAGPSSTSASPPALIPKTEPQCQGGKKRSLLQYKDFDKCPQEQHQGRNKRPRAYWLLPCGCHDGESLTLHRTLDDMGKDFDASAQRLQHVKKIKLFASAVPHDVNRYLESVLHQISISICKEFQLAKKKLIEEVELKEREFKQWCKEL</sequence>
<dbReference type="Pfam" id="PF07899">
    <property type="entry name" value="Frigida"/>
    <property type="match status" value="4"/>
</dbReference>
<dbReference type="InterPro" id="IPR012474">
    <property type="entry name" value="Frigida"/>
</dbReference>
<gene>
    <name evidence="7" type="ORF">DCAF_LOCUS15934</name>
</gene>
<feature type="region of interest" description="Disordered" evidence="6">
    <location>
        <begin position="1918"/>
        <end position="1941"/>
    </location>
</feature>
<comment type="similarity">
    <text evidence="1">Belongs to the Frigida family.</text>
</comment>
<accession>A0AAV1RVZ0</accession>
<dbReference type="EMBL" id="CAWUPB010001160">
    <property type="protein sequence ID" value="CAK7340845.1"/>
    <property type="molecule type" value="Genomic_DNA"/>
</dbReference>
<feature type="coiled-coil region" evidence="5">
    <location>
        <begin position="1174"/>
        <end position="1212"/>
    </location>
</feature>
<dbReference type="PANTHER" id="PTHR31791">
    <property type="entry name" value="FRIGIDA-LIKE PROTEIN 3-RELATED"/>
    <property type="match status" value="1"/>
</dbReference>
<reference evidence="7 8" key="1">
    <citation type="submission" date="2024-01" db="EMBL/GenBank/DDBJ databases">
        <authorList>
            <person name="Waweru B."/>
        </authorList>
    </citation>
    <scope>NUCLEOTIDE SEQUENCE [LARGE SCALE GENOMIC DNA]</scope>
</reference>
<evidence type="ECO:0000256" key="5">
    <source>
        <dbReference type="SAM" id="Coils"/>
    </source>
</evidence>
<evidence type="ECO:0000256" key="1">
    <source>
        <dbReference type="ARBA" id="ARBA00008956"/>
    </source>
</evidence>
<feature type="coiled-coil region" evidence="5">
    <location>
        <begin position="1238"/>
        <end position="1592"/>
    </location>
</feature>
<feature type="coiled-coil region" evidence="5">
    <location>
        <begin position="2138"/>
        <end position="2210"/>
    </location>
</feature>
<feature type="coiled-coil region" evidence="5">
    <location>
        <begin position="209"/>
        <end position="250"/>
    </location>
</feature>
<feature type="coiled-coil region" evidence="5">
    <location>
        <begin position="54"/>
        <end position="102"/>
    </location>
</feature>
<keyword evidence="3" id="KW-0221">Differentiation</keyword>
<feature type="region of interest" description="Disordered" evidence="6">
    <location>
        <begin position="964"/>
        <end position="995"/>
    </location>
</feature>
<feature type="region of interest" description="Disordered" evidence="6">
    <location>
        <begin position="2613"/>
        <end position="2642"/>
    </location>
</feature>
<keyword evidence="8" id="KW-1185">Reference proteome</keyword>
<evidence type="ECO:0000313" key="8">
    <source>
        <dbReference type="Proteomes" id="UP001314170"/>
    </source>
</evidence>
<dbReference type="GO" id="GO:0030154">
    <property type="term" value="P:cell differentiation"/>
    <property type="evidence" value="ECO:0007669"/>
    <property type="project" value="UniProtKB-KW"/>
</dbReference>
<dbReference type="PANTHER" id="PTHR31791:SF60">
    <property type="entry name" value="FRIGIDA-LIKE PROTEIN 5"/>
    <property type="match status" value="1"/>
</dbReference>
<feature type="coiled-coil region" evidence="5">
    <location>
        <begin position="1080"/>
        <end position="1127"/>
    </location>
</feature>
<protein>
    <recommendedName>
        <fullName evidence="9">FRIGIDA-like protein</fullName>
    </recommendedName>
</protein>
<feature type="region of interest" description="Disordered" evidence="6">
    <location>
        <begin position="1968"/>
        <end position="2070"/>
    </location>
</feature>
<evidence type="ECO:0000313" key="7">
    <source>
        <dbReference type="EMBL" id="CAK7340845.1"/>
    </source>
</evidence>
<evidence type="ECO:0000256" key="3">
    <source>
        <dbReference type="ARBA" id="ARBA00022782"/>
    </source>
</evidence>
<keyword evidence="4" id="KW-0287">Flowering</keyword>
<evidence type="ECO:0000256" key="4">
    <source>
        <dbReference type="ARBA" id="ARBA00023089"/>
    </source>
</evidence>
<organism evidence="7 8">
    <name type="scientific">Dovyalis caffra</name>
    <dbReference type="NCBI Taxonomy" id="77055"/>
    <lineage>
        <taxon>Eukaryota</taxon>
        <taxon>Viridiplantae</taxon>
        <taxon>Streptophyta</taxon>
        <taxon>Embryophyta</taxon>
        <taxon>Tracheophyta</taxon>
        <taxon>Spermatophyta</taxon>
        <taxon>Magnoliopsida</taxon>
        <taxon>eudicotyledons</taxon>
        <taxon>Gunneridae</taxon>
        <taxon>Pentapetalae</taxon>
        <taxon>rosids</taxon>
        <taxon>fabids</taxon>
        <taxon>Malpighiales</taxon>
        <taxon>Salicaceae</taxon>
        <taxon>Flacourtieae</taxon>
        <taxon>Dovyalis</taxon>
    </lineage>
</organism>
<feature type="compositionally biased region" description="Low complexity" evidence="6">
    <location>
        <begin position="926"/>
        <end position="936"/>
    </location>
</feature>
<comment type="caution">
    <text evidence="7">The sequence shown here is derived from an EMBL/GenBank/DDBJ whole genome shotgun (WGS) entry which is preliminary data.</text>
</comment>
<name>A0AAV1RVZ0_9ROSI</name>
<feature type="coiled-coil region" evidence="5">
    <location>
        <begin position="379"/>
        <end position="549"/>
    </location>
</feature>
<evidence type="ECO:0008006" key="9">
    <source>
        <dbReference type="Google" id="ProtNLM"/>
    </source>
</evidence>
<dbReference type="Proteomes" id="UP001314170">
    <property type="component" value="Unassembled WGS sequence"/>
</dbReference>
<feature type="region of interest" description="Disordered" evidence="6">
    <location>
        <begin position="926"/>
        <end position="950"/>
    </location>
</feature>
<dbReference type="GO" id="GO:0009908">
    <property type="term" value="P:flower development"/>
    <property type="evidence" value="ECO:0007669"/>
    <property type="project" value="UniProtKB-KW"/>
</dbReference>
<proteinExistence type="inferred from homology"/>
<feature type="compositionally biased region" description="Low complexity" evidence="6">
    <location>
        <begin position="1920"/>
        <end position="1934"/>
    </location>
</feature>